<evidence type="ECO:0000256" key="12">
    <source>
        <dbReference type="SAM" id="Phobius"/>
    </source>
</evidence>
<evidence type="ECO:0000256" key="3">
    <source>
        <dbReference type="ARBA" id="ARBA00022475"/>
    </source>
</evidence>
<keyword evidence="6" id="KW-0598">Phosphotransferase system</keyword>
<keyword evidence="3" id="KW-1003">Cell membrane</keyword>
<keyword evidence="8" id="KW-0418">Kinase</keyword>
<organism evidence="15 16">
    <name type="scientific">Bacillus changyiensis</name>
    <dbReference type="NCBI Taxonomy" id="3004103"/>
    <lineage>
        <taxon>Bacteria</taxon>
        <taxon>Bacillati</taxon>
        <taxon>Bacillota</taxon>
        <taxon>Bacilli</taxon>
        <taxon>Bacillales</taxon>
        <taxon>Bacillaceae</taxon>
        <taxon>Bacillus</taxon>
    </lineage>
</organism>
<dbReference type="EC" id="2.7.1.193" evidence="15"/>
<dbReference type="PANTHER" id="PTHR30009">
    <property type="entry name" value="CYTOCHROME C-TYPE SYNTHESIS PROTEIN AND PTS TRANSMEMBRANE COMPONENT"/>
    <property type="match status" value="1"/>
</dbReference>
<comment type="caution">
    <text evidence="15">The sequence shown here is derived from an EMBL/GenBank/DDBJ whole genome shotgun (WGS) entry which is preliminary data.</text>
</comment>
<evidence type="ECO:0000256" key="5">
    <source>
        <dbReference type="ARBA" id="ARBA00022679"/>
    </source>
</evidence>
<sequence length="458" mass="49475">MLGFLQNIGRALMLPIAVLPAAGLLLALGREDLFNIPFIAASGQSILDQLPIIFAIGVAIGLSKDSHGAAALSGAIGYFVLTSGLAAINEDLNMGVLGGIFAGITAAMMYNRFKDAKVPEWLGFFGGKRSVPIMTAFSSMILAGIFGFVWIYVQQAIDAIGSWIIGAGVLGVGLFGLLNRLLLPLGLHHIINNMVWMVFGEYGGKTGDMSRFFAGDPNAGAFMTGFFPIMMFGLPAACLAIIAASKKHRRKAVTGFLIGLAFTSFLTGVTEPIEFTFMFLSPLLYGIHAILTASAMAITHLLNIHHGFTFSAGVIDYLLNFGIATKPLLLIPIGLLYGLIYFIIFYFLITKLNLKTPGREDEDEPKTNQFNQSTGASKYETLAVQYLEALGGEHNIETLNYCVTRLRLKICDASKVNETMLKTLGAKGIVKLNQHELQVIVGTDVEFLVTEMKKHTSS</sequence>
<feature type="transmembrane region" description="Helical" evidence="12">
    <location>
        <begin position="94"/>
        <end position="110"/>
    </location>
</feature>
<name>A0ABT4WYE9_9BACI</name>
<dbReference type="SUPFAM" id="SSF55604">
    <property type="entry name" value="Glucose permease domain IIB"/>
    <property type="match status" value="1"/>
</dbReference>
<evidence type="ECO:0000256" key="11">
    <source>
        <dbReference type="PROSITE-ProRule" id="PRU00421"/>
    </source>
</evidence>
<feature type="transmembrane region" description="Helical" evidence="12">
    <location>
        <begin position="159"/>
        <end position="177"/>
    </location>
</feature>
<comment type="subcellular location">
    <subcellularLocation>
        <location evidence="1">Cell membrane</location>
        <topology evidence="1">Multi-pass membrane protein</topology>
    </subcellularLocation>
</comment>
<feature type="domain" description="PTS EIIB type-1" evidence="13">
    <location>
        <begin position="380"/>
        <end position="458"/>
    </location>
</feature>
<dbReference type="Pfam" id="PF00367">
    <property type="entry name" value="PTS_EIIB"/>
    <property type="match status" value="1"/>
</dbReference>
<evidence type="ECO:0000313" key="16">
    <source>
        <dbReference type="Proteomes" id="UP001211894"/>
    </source>
</evidence>
<dbReference type="NCBIfam" id="TIGR01998">
    <property type="entry name" value="PTS-II-BC-nag"/>
    <property type="match status" value="1"/>
</dbReference>
<feature type="transmembrane region" description="Helical" evidence="12">
    <location>
        <begin position="12"/>
        <end position="30"/>
    </location>
</feature>
<feature type="transmembrane region" description="Helical" evidence="12">
    <location>
        <begin position="329"/>
        <end position="349"/>
    </location>
</feature>
<evidence type="ECO:0000256" key="1">
    <source>
        <dbReference type="ARBA" id="ARBA00004651"/>
    </source>
</evidence>
<feature type="transmembrane region" description="Helical" evidence="12">
    <location>
        <begin position="219"/>
        <end position="245"/>
    </location>
</feature>
<keyword evidence="10 12" id="KW-0472">Membrane</keyword>
<dbReference type="Proteomes" id="UP001211894">
    <property type="component" value="Unassembled WGS sequence"/>
</dbReference>
<keyword evidence="4" id="KW-0762">Sugar transport</keyword>
<dbReference type="InterPro" id="IPR001996">
    <property type="entry name" value="PTS_IIB_1"/>
</dbReference>
<feature type="transmembrane region" description="Helical" evidence="12">
    <location>
        <begin position="69"/>
        <end position="88"/>
    </location>
</feature>
<evidence type="ECO:0000256" key="4">
    <source>
        <dbReference type="ARBA" id="ARBA00022597"/>
    </source>
</evidence>
<evidence type="ECO:0000259" key="13">
    <source>
        <dbReference type="PROSITE" id="PS51098"/>
    </source>
</evidence>
<gene>
    <name evidence="15" type="primary">nagE</name>
    <name evidence="15" type="ORF">PJ311_00435</name>
</gene>
<accession>A0ABT4WYE9</accession>
<evidence type="ECO:0000259" key="14">
    <source>
        <dbReference type="PROSITE" id="PS51103"/>
    </source>
</evidence>
<dbReference type="InterPro" id="IPR003352">
    <property type="entry name" value="PTS_EIIC"/>
</dbReference>
<evidence type="ECO:0000256" key="9">
    <source>
        <dbReference type="ARBA" id="ARBA00022989"/>
    </source>
</evidence>
<evidence type="ECO:0000256" key="8">
    <source>
        <dbReference type="ARBA" id="ARBA00022777"/>
    </source>
</evidence>
<dbReference type="CDD" id="cd00212">
    <property type="entry name" value="PTS_IIB_glc"/>
    <property type="match status" value="1"/>
</dbReference>
<dbReference type="NCBIfam" id="TIGR00826">
    <property type="entry name" value="EIIB_glc"/>
    <property type="match status" value="1"/>
</dbReference>
<dbReference type="PANTHER" id="PTHR30009:SF4">
    <property type="entry name" value="PTS SYSTEM N-ACETYLGLUCOSAMINE-SPECIFIC EIICBA COMPONENT"/>
    <property type="match status" value="1"/>
</dbReference>
<feature type="domain" description="PTS EIIC type-1" evidence="14">
    <location>
        <begin position="1"/>
        <end position="361"/>
    </location>
</feature>
<dbReference type="InterPro" id="IPR010974">
    <property type="entry name" value="PTS_IIBC_nag"/>
</dbReference>
<feature type="active site" description="Phosphocysteine intermediate; for EIIB activity" evidence="11">
    <location>
        <position position="402"/>
    </location>
</feature>
<keyword evidence="2" id="KW-0813">Transport</keyword>
<keyword evidence="9 12" id="KW-1133">Transmembrane helix</keyword>
<dbReference type="PROSITE" id="PS51103">
    <property type="entry name" value="PTS_EIIC_TYPE_1"/>
    <property type="match status" value="1"/>
</dbReference>
<dbReference type="PROSITE" id="PS51098">
    <property type="entry name" value="PTS_EIIB_TYPE_1"/>
    <property type="match status" value="1"/>
</dbReference>
<dbReference type="InterPro" id="IPR036878">
    <property type="entry name" value="Glu_permease_IIB"/>
</dbReference>
<feature type="transmembrane region" description="Helical" evidence="12">
    <location>
        <begin position="275"/>
        <end position="297"/>
    </location>
</feature>
<dbReference type="RefSeq" id="WP_271338935.1">
    <property type="nucleotide sequence ID" value="NZ_JAQKAB010000001.1"/>
</dbReference>
<feature type="transmembrane region" description="Helical" evidence="12">
    <location>
        <begin position="252"/>
        <end position="269"/>
    </location>
</feature>
<keyword evidence="5 15" id="KW-0808">Transferase</keyword>
<evidence type="ECO:0000256" key="2">
    <source>
        <dbReference type="ARBA" id="ARBA00022448"/>
    </source>
</evidence>
<evidence type="ECO:0000256" key="6">
    <source>
        <dbReference type="ARBA" id="ARBA00022683"/>
    </source>
</evidence>
<keyword evidence="7 12" id="KW-0812">Transmembrane</keyword>
<dbReference type="PROSITE" id="PS01035">
    <property type="entry name" value="PTS_EIIB_TYPE_1_CYS"/>
    <property type="match status" value="1"/>
</dbReference>
<protein>
    <submittedName>
        <fullName evidence="15">N-acetylglucosamine-specific PTS transporter subunit IIBC</fullName>
        <ecNumber evidence="15">2.7.1.193</ecNumber>
    </submittedName>
</protein>
<reference evidence="15 16" key="1">
    <citation type="submission" date="2023-01" db="EMBL/GenBank/DDBJ databases">
        <title>Bacillus changyiensis sp. nov., isolated from a coastal deposit.</title>
        <authorList>
            <person name="Xiao G."/>
            <person name="Lai Q."/>
            <person name="Hu Z."/>
            <person name="Shao Z."/>
        </authorList>
    </citation>
    <scope>NUCLEOTIDE SEQUENCE [LARGE SCALE GENOMIC DNA]</scope>
    <source>
        <strain evidence="15 16">CLL-7-23</strain>
    </source>
</reference>
<dbReference type="InterPro" id="IPR018113">
    <property type="entry name" value="PTrfase_EIIB_Cys"/>
</dbReference>
<keyword evidence="16" id="KW-1185">Reference proteome</keyword>
<proteinExistence type="predicted"/>
<feature type="transmembrane region" description="Helical" evidence="12">
    <location>
        <begin position="131"/>
        <end position="153"/>
    </location>
</feature>
<dbReference type="Gene3D" id="3.30.1360.60">
    <property type="entry name" value="Glucose permease domain IIB"/>
    <property type="match status" value="1"/>
</dbReference>
<evidence type="ECO:0000256" key="10">
    <source>
        <dbReference type="ARBA" id="ARBA00023136"/>
    </source>
</evidence>
<dbReference type="Pfam" id="PF02378">
    <property type="entry name" value="PTS_EIIC"/>
    <property type="match status" value="1"/>
</dbReference>
<dbReference type="EMBL" id="JAQKAB010000001">
    <property type="protein sequence ID" value="MDA7025074.1"/>
    <property type="molecule type" value="Genomic_DNA"/>
</dbReference>
<evidence type="ECO:0000256" key="7">
    <source>
        <dbReference type="ARBA" id="ARBA00022692"/>
    </source>
</evidence>
<dbReference type="InterPro" id="IPR050429">
    <property type="entry name" value="PTS_Glucose_EIICBA"/>
</dbReference>
<dbReference type="InterPro" id="IPR013013">
    <property type="entry name" value="PTS_EIIC_1"/>
</dbReference>
<evidence type="ECO:0000313" key="15">
    <source>
        <dbReference type="EMBL" id="MDA7025074.1"/>
    </source>
</evidence>
<dbReference type="GO" id="GO:0103111">
    <property type="term" value="F:protein-N(pi)-phosphohistidine--N-acetyl-D-glucosamine phosphotransferase activity"/>
    <property type="evidence" value="ECO:0007669"/>
    <property type="project" value="UniProtKB-EC"/>
</dbReference>